<dbReference type="InterPro" id="IPR050366">
    <property type="entry name" value="BP-dependent_transpt_permease"/>
</dbReference>
<evidence type="ECO:0000256" key="5">
    <source>
        <dbReference type="ARBA" id="ARBA00022989"/>
    </source>
</evidence>
<feature type="transmembrane region" description="Helical" evidence="7">
    <location>
        <begin position="102"/>
        <end position="123"/>
    </location>
</feature>
<keyword evidence="6 7" id="KW-0472">Membrane</keyword>
<dbReference type="PANTHER" id="PTHR43386">
    <property type="entry name" value="OLIGOPEPTIDE TRANSPORT SYSTEM PERMEASE PROTEIN APPC"/>
    <property type="match status" value="1"/>
</dbReference>
<evidence type="ECO:0000256" key="1">
    <source>
        <dbReference type="ARBA" id="ARBA00004651"/>
    </source>
</evidence>
<dbReference type="PROSITE" id="PS50928">
    <property type="entry name" value="ABC_TM1"/>
    <property type="match status" value="1"/>
</dbReference>
<dbReference type="CDD" id="cd06261">
    <property type="entry name" value="TM_PBP2"/>
    <property type="match status" value="1"/>
</dbReference>
<keyword evidence="3" id="KW-1003">Cell membrane</keyword>
<dbReference type="AlphaFoldDB" id="A0A5C5RDG3"/>
<feature type="transmembrane region" description="Helical" evidence="7">
    <location>
        <begin position="187"/>
        <end position="212"/>
    </location>
</feature>
<evidence type="ECO:0000256" key="4">
    <source>
        <dbReference type="ARBA" id="ARBA00022692"/>
    </source>
</evidence>
<dbReference type="PANTHER" id="PTHR43386:SF1">
    <property type="entry name" value="D,D-DIPEPTIDE TRANSPORT SYSTEM PERMEASE PROTEIN DDPC-RELATED"/>
    <property type="match status" value="1"/>
</dbReference>
<dbReference type="EMBL" id="VIGW01000001">
    <property type="protein sequence ID" value="TWS21099.1"/>
    <property type="molecule type" value="Genomic_DNA"/>
</dbReference>
<feature type="domain" description="ABC transmembrane type-1" evidence="8">
    <location>
        <begin position="67"/>
        <end position="253"/>
    </location>
</feature>
<comment type="subcellular location">
    <subcellularLocation>
        <location evidence="1 7">Cell membrane</location>
        <topology evidence="1 7">Multi-pass membrane protein</topology>
    </subcellularLocation>
</comment>
<gene>
    <name evidence="9" type="ORF">FK529_00305</name>
</gene>
<comment type="caution">
    <text evidence="9">The sequence shown here is derived from an EMBL/GenBank/DDBJ whole genome shotgun (WGS) entry which is preliminary data.</text>
</comment>
<dbReference type="Proteomes" id="UP000317291">
    <property type="component" value="Unassembled WGS sequence"/>
</dbReference>
<keyword evidence="5 7" id="KW-1133">Transmembrane helix</keyword>
<dbReference type="InterPro" id="IPR025966">
    <property type="entry name" value="OppC_N"/>
</dbReference>
<accession>A0A5C5RDG3</accession>
<dbReference type="GO" id="GO:0005886">
    <property type="term" value="C:plasma membrane"/>
    <property type="evidence" value="ECO:0007669"/>
    <property type="project" value="UniProtKB-SubCell"/>
</dbReference>
<dbReference type="Pfam" id="PF12911">
    <property type="entry name" value="OppC_N"/>
    <property type="match status" value="1"/>
</dbReference>
<feature type="transmembrane region" description="Helical" evidence="7">
    <location>
        <begin position="129"/>
        <end position="147"/>
    </location>
</feature>
<keyword evidence="10" id="KW-1185">Reference proteome</keyword>
<feature type="transmembrane region" description="Helical" evidence="7">
    <location>
        <begin position="235"/>
        <end position="255"/>
    </location>
</feature>
<evidence type="ECO:0000256" key="3">
    <source>
        <dbReference type="ARBA" id="ARBA00022475"/>
    </source>
</evidence>
<reference evidence="9 10" key="1">
    <citation type="submission" date="2019-06" db="EMBL/GenBank/DDBJ databases">
        <title>Tsukamurella conjunctivitidis sp. nov., Tsukamurella assacharolytica sp. nov. and Tsukamurella sputae sp. nov. isolated from patients with conjunctivitis, bacteraemia (lymphoma) and respiratory infection (sputum) in Hong Kong.</title>
        <authorList>
            <person name="Teng J.L.L."/>
            <person name="Lee H.H."/>
            <person name="Fong J.Y.H."/>
            <person name="Fok K.M.N."/>
            <person name="Lau S.K.P."/>
            <person name="Woo P.C.Y."/>
        </authorList>
    </citation>
    <scope>NUCLEOTIDE SEQUENCE [LARGE SCALE GENOMIC DNA]</scope>
    <source>
        <strain evidence="9 10">HKU71</strain>
    </source>
</reference>
<dbReference type="Gene3D" id="1.10.3720.10">
    <property type="entry name" value="MetI-like"/>
    <property type="match status" value="1"/>
</dbReference>
<evidence type="ECO:0000259" key="8">
    <source>
        <dbReference type="PROSITE" id="PS50928"/>
    </source>
</evidence>
<name>A0A5C5RDG3_9ACTN</name>
<organism evidence="9 10">
    <name type="scientific">Tsukamurella asaccharolytica</name>
    <dbReference type="NCBI Taxonomy" id="2592067"/>
    <lineage>
        <taxon>Bacteria</taxon>
        <taxon>Bacillati</taxon>
        <taxon>Actinomycetota</taxon>
        <taxon>Actinomycetes</taxon>
        <taxon>Mycobacteriales</taxon>
        <taxon>Tsukamurellaceae</taxon>
        <taxon>Tsukamurella</taxon>
    </lineage>
</organism>
<dbReference type="InterPro" id="IPR000515">
    <property type="entry name" value="MetI-like"/>
</dbReference>
<sequence>MKAPRTLVVGFALLAVLVVLGVAAPLLAPEDPLRQIPGANLLPPGGGHPLGTDDLNRDVLSRVLYGIRTSLFVTFSAVLIAAVVGVGLGVASTTHRVVDTTLARVSDVVLAFPALILAILLTALRGPGIVTVVLAIAVAEAPVFLRLTRAEILRLRGTAYAEAARVAGASPRTVLTKHVLPNALEPLAVQVALALSLGVFVESALSFVGVGVRPPTPSLGSVLAGAVNNWDANAAYAWGPLVAIVALSLALLLIARGFAGARR</sequence>
<dbReference type="GO" id="GO:0055085">
    <property type="term" value="P:transmembrane transport"/>
    <property type="evidence" value="ECO:0007669"/>
    <property type="project" value="InterPro"/>
</dbReference>
<dbReference type="Pfam" id="PF00528">
    <property type="entry name" value="BPD_transp_1"/>
    <property type="match status" value="1"/>
</dbReference>
<evidence type="ECO:0000313" key="10">
    <source>
        <dbReference type="Proteomes" id="UP000317291"/>
    </source>
</evidence>
<evidence type="ECO:0000313" key="9">
    <source>
        <dbReference type="EMBL" id="TWS21099.1"/>
    </source>
</evidence>
<keyword evidence="2 7" id="KW-0813">Transport</keyword>
<dbReference type="SUPFAM" id="SSF161098">
    <property type="entry name" value="MetI-like"/>
    <property type="match status" value="1"/>
</dbReference>
<feature type="transmembrane region" description="Helical" evidence="7">
    <location>
        <begin position="65"/>
        <end position="90"/>
    </location>
</feature>
<protein>
    <submittedName>
        <fullName evidence="9">ABC transporter permease</fullName>
    </submittedName>
</protein>
<evidence type="ECO:0000256" key="6">
    <source>
        <dbReference type="ARBA" id="ARBA00023136"/>
    </source>
</evidence>
<proteinExistence type="inferred from homology"/>
<keyword evidence="4 7" id="KW-0812">Transmembrane</keyword>
<evidence type="ECO:0000256" key="2">
    <source>
        <dbReference type="ARBA" id="ARBA00022448"/>
    </source>
</evidence>
<dbReference type="InterPro" id="IPR035906">
    <property type="entry name" value="MetI-like_sf"/>
</dbReference>
<dbReference type="RefSeq" id="WP_146558469.1">
    <property type="nucleotide sequence ID" value="NZ_VIGW01000001.1"/>
</dbReference>
<evidence type="ECO:0000256" key="7">
    <source>
        <dbReference type="RuleBase" id="RU363032"/>
    </source>
</evidence>
<comment type="similarity">
    <text evidence="7">Belongs to the binding-protein-dependent transport system permease family.</text>
</comment>
<dbReference type="OrthoDB" id="9812701at2"/>